<dbReference type="InterPro" id="IPR043502">
    <property type="entry name" value="DNA/RNA_pol_sf"/>
</dbReference>
<dbReference type="InterPro" id="IPR036691">
    <property type="entry name" value="Endo/exonu/phosph_ase_sf"/>
</dbReference>
<dbReference type="CDD" id="cd01650">
    <property type="entry name" value="RT_nLTR_like"/>
    <property type="match status" value="1"/>
</dbReference>
<dbReference type="Pfam" id="PF14529">
    <property type="entry name" value="Exo_endo_phos_2"/>
    <property type="match status" value="1"/>
</dbReference>
<evidence type="ECO:0000313" key="4">
    <source>
        <dbReference type="WBParaSite" id="TREG1_129140.1"/>
    </source>
</evidence>
<organism evidence="2 3">
    <name type="scientific">Trichobilharzia regenti</name>
    <name type="common">Nasal bird schistosome</name>
    <dbReference type="NCBI Taxonomy" id="157069"/>
    <lineage>
        <taxon>Eukaryota</taxon>
        <taxon>Metazoa</taxon>
        <taxon>Spiralia</taxon>
        <taxon>Lophotrochozoa</taxon>
        <taxon>Platyhelminthes</taxon>
        <taxon>Trematoda</taxon>
        <taxon>Digenea</taxon>
        <taxon>Strigeidida</taxon>
        <taxon>Schistosomatoidea</taxon>
        <taxon>Schistosomatidae</taxon>
        <taxon>Trichobilharzia</taxon>
    </lineage>
</organism>
<dbReference type="Pfam" id="PF00078">
    <property type="entry name" value="RVT_1"/>
    <property type="match status" value="1"/>
</dbReference>
<dbReference type="GO" id="GO:0061343">
    <property type="term" value="P:cell adhesion involved in heart morphogenesis"/>
    <property type="evidence" value="ECO:0007669"/>
    <property type="project" value="TreeGrafter"/>
</dbReference>
<dbReference type="GO" id="GO:0031012">
    <property type="term" value="C:extracellular matrix"/>
    <property type="evidence" value="ECO:0007669"/>
    <property type="project" value="TreeGrafter"/>
</dbReference>
<accession>A0AA85IW84</accession>
<evidence type="ECO:0000259" key="1">
    <source>
        <dbReference type="PROSITE" id="PS50878"/>
    </source>
</evidence>
<dbReference type="InterPro" id="IPR000477">
    <property type="entry name" value="RT_dom"/>
</dbReference>
<dbReference type="AlphaFoldDB" id="A0AA85IW84"/>
<dbReference type="Gene3D" id="3.60.10.10">
    <property type="entry name" value="Endonuclease/exonuclease/phosphatase"/>
    <property type="match status" value="1"/>
</dbReference>
<protein>
    <recommendedName>
        <fullName evidence="1">Reverse transcriptase domain-containing protein</fullName>
    </recommendedName>
</protein>
<evidence type="ECO:0000313" key="3">
    <source>
        <dbReference type="WBParaSite" id="TREG1_114640.1"/>
    </source>
</evidence>
<dbReference type="PROSITE" id="PS50878">
    <property type="entry name" value="RT_POL"/>
    <property type="match status" value="1"/>
</dbReference>
<dbReference type="SUPFAM" id="SSF56672">
    <property type="entry name" value="DNA/RNA polymerases"/>
    <property type="match status" value="1"/>
</dbReference>
<dbReference type="InterPro" id="IPR005135">
    <property type="entry name" value="Endo/exonuclease/phosphatase"/>
</dbReference>
<dbReference type="WBParaSite" id="TREG1_114640.1">
    <property type="protein sequence ID" value="TREG1_114640.1"/>
    <property type="gene ID" value="TREG1_114640"/>
</dbReference>
<dbReference type="WBParaSite" id="TREG1_129140.1">
    <property type="protein sequence ID" value="TREG1_129140.1"/>
    <property type="gene ID" value="TREG1_129140"/>
</dbReference>
<dbReference type="GO" id="GO:0007508">
    <property type="term" value="P:larval heart development"/>
    <property type="evidence" value="ECO:0007669"/>
    <property type="project" value="TreeGrafter"/>
</dbReference>
<evidence type="ECO:0000313" key="2">
    <source>
        <dbReference type="Proteomes" id="UP000050795"/>
    </source>
</evidence>
<feature type="domain" description="Reverse transcriptase" evidence="1">
    <location>
        <begin position="454"/>
        <end position="708"/>
    </location>
</feature>
<dbReference type="PANTHER" id="PTHR33395:SF22">
    <property type="entry name" value="REVERSE TRANSCRIPTASE DOMAIN-CONTAINING PROTEIN"/>
    <property type="match status" value="1"/>
</dbReference>
<dbReference type="PANTHER" id="PTHR33395">
    <property type="entry name" value="TRANSCRIPTASE, PUTATIVE-RELATED-RELATED"/>
    <property type="match status" value="1"/>
</dbReference>
<reference evidence="3 4" key="2">
    <citation type="submission" date="2023-11" db="UniProtKB">
        <authorList>
            <consortium name="WormBaseParasite"/>
        </authorList>
    </citation>
    <scope>IDENTIFICATION</scope>
</reference>
<dbReference type="SUPFAM" id="SSF56219">
    <property type="entry name" value="DNase I-like"/>
    <property type="match status" value="1"/>
</dbReference>
<dbReference type="GO" id="GO:0003824">
    <property type="term" value="F:catalytic activity"/>
    <property type="evidence" value="ECO:0007669"/>
    <property type="project" value="InterPro"/>
</dbReference>
<keyword evidence="2" id="KW-1185">Reference proteome</keyword>
<proteinExistence type="predicted"/>
<sequence length="939" mass="108694">MFDFTTLSLICNPSLIMITETWCTPQICDKDISIDNYYVFRGDRNYGRGGGCAMYIRSDIKATQCFYPELITDNDSVWAILRLSHSSSYLIGCIYHPPCSTVEGNMKLASTFAYATSLPHTAKIICGDFNMPDVVWQPLSSPKRYNEFINIIETKEWQQHVQYPTRLSKILDLVFTNGIIPTTLRVGKEFPGSDHRVVFGTFNICTSMSSTINANKVLLRGYRHAQWDELKPYIRTLDWEPYFTCSSAIETNKLLYENLGFAHDFIAPVRLVKTRPKQPDFIPVKIRNRLRKHARQFYRYNDFSSLITLKQTYDSYKSNQLSESIKLERILHSRPDNTEALVKLIKSRINNNRISIPNLLLDGEKLHEDPQEICELFSSHFSSYYTIEETVDSLEVPTIPNHFLGNITFTQQKISSAIASLRTSYNAGPDGIPSILLKRGGEDIPIILLKFFILSLNNGSYPECWKLSFITPRHKQGPTSNIENYRPINITSVVSRVMEKVIGQDIALYLHLHKVFTPAQHGFLKNRSCSTCLLDYFDDVTAKRDHGLYVTTLFFDFKKAFDKVPHKRLILKLKSYGFQDPLLSWLISFLEDRSQVVKFANNYSSPRPIRSGVIQGSVLGPLLFVIYINDICSVIKHGTPYLFADDLKIVYSFPHSTLNEGFTHIQDDLDRLHNWSNDWQLPFNSDKCGVLYFNNSHPNFRLHLGNSFLQTLSSIKDLGVTYSQNLTFSQYAKALVSKCRRLTGLLHRKMYTNEAKVLLYKVMVRPVLEYCTIVFGFMHGYDRVRIENIQRSFTRRLLYKHEGLTYADRCKMYGLQPLWLRRLKLNLTFLFRLLHGYTKSSNPIAFNNLPIYTLRNHENTLSISRFRTKLRSRFFKIQYSALWNELPLTVRSCRSPTEFQRLLNEFLSTKELRSTYPYFIHMGRSTSFSTTDPSAIPPI</sequence>
<reference evidence="2" key="1">
    <citation type="submission" date="2022-06" db="EMBL/GenBank/DDBJ databases">
        <authorList>
            <person name="Berger JAMES D."/>
            <person name="Berger JAMES D."/>
        </authorList>
    </citation>
    <scope>NUCLEOTIDE SEQUENCE [LARGE SCALE GENOMIC DNA]</scope>
</reference>
<name>A0AA85IW84_TRIRE</name>
<dbReference type="Proteomes" id="UP000050795">
    <property type="component" value="Unassembled WGS sequence"/>
</dbReference>